<dbReference type="PROSITE" id="PS51257">
    <property type="entry name" value="PROKAR_LIPOPROTEIN"/>
    <property type="match status" value="1"/>
</dbReference>
<feature type="region of interest" description="Disordered" evidence="2">
    <location>
        <begin position="44"/>
        <end position="76"/>
    </location>
</feature>
<dbReference type="Proteomes" id="UP001596540">
    <property type="component" value="Unassembled WGS sequence"/>
</dbReference>
<dbReference type="CDD" id="cd02696">
    <property type="entry name" value="MurNAc-LAA"/>
    <property type="match status" value="1"/>
</dbReference>
<dbReference type="InterPro" id="IPR002508">
    <property type="entry name" value="MurNAc-LAA_cat"/>
</dbReference>
<dbReference type="SMART" id="SM00646">
    <property type="entry name" value="Ami_3"/>
    <property type="match status" value="1"/>
</dbReference>
<name>A0ABW2KAQ2_9ACTN</name>
<accession>A0ABW2KAQ2</accession>
<evidence type="ECO:0000259" key="3">
    <source>
        <dbReference type="SMART" id="SM00646"/>
    </source>
</evidence>
<reference evidence="5" key="1">
    <citation type="journal article" date="2019" name="Int. J. Syst. Evol. Microbiol.">
        <title>The Global Catalogue of Microorganisms (GCM) 10K type strain sequencing project: providing services to taxonomists for standard genome sequencing and annotation.</title>
        <authorList>
            <consortium name="The Broad Institute Genomics Platform"/>
            <consortium name="The Broad Institute Genome Sequencing Center for Infectious Disease"/>
            <person name="Wu L."/>
            <person name="Ma J."/>
        </authorList>
    </citation>
    <scope>NUCLEOTIDE SEQUENCE [LARGE SCALE GENOMIC DNA]</scope>
    <source>
        <strain evidence="5">CGMCC 4.7382</strain>
    </source>
</reference>
<dbReference type="RefSeq" id="WP_379868132.1">
    <property type="nucleotide sequence ID" value="NZ_JBHTBH010000001.1"/>
</dbReference>
<proteinExistence type="predicted"/>
<dbReference type="Gene3D" id="3.40.630.40">
    <property type="entry name" value="Zn-dependent exopeptidases"/>
    <property type="match status" value="1"/>
</dbReference>
<keyword evidence="1 4" id="KW-0378">Hydrolase</keyword>
<gene>
    <name evidence="4" type="ORF">ACFQRF_01310</name>
</gene>
<evidence type="ECO:0000256" key="1">
    <source>
        <dbReference type="ARBA" id="ARBA00022801"/>
    </source>
</evidence>
<feature type="domain" description="MurNAc-LAA" evidence="3">
    <location>
        <begin position="161"/>
        <end position="285"/>
    </location>
</feature>
<dbReference type="SUPFAM" id="SSF53187">
    <property type="entry name" value="Zn-dependent exopeptidases"/>
    <property type="match status" value="1"/>
</dbReference>
<comment type="caution">
    <text evidence="4">The sequence shown here is derived from an EMBL/GenBank/DDBJ whole genome shotgun (WGS) entry which is preliminary data.</text>
</comment>
<protein>
    <submittedName>
        <fullName evidence="4">N-acetylmuramoyl-L-alanine amidase</fullName>
        <ecNumber evidence="4">3.5.1.28</ecNumber>
    </submittedName>
</protein>
<dbReference type="PANTHER" id="PTHR30404">
    <property type="entry name" value="N-ACETYLMURAMOYL-L-ALANINE AMIDASE"/>
    <property type="match status" value="1"/>
</dbReference>
<dbReference type="GO" id="GO:0008745">
    <property type="term" value="F:N-acetylmuramoyl-L-alanine amidase activity"/>
    <property type="evidence" value="ECO:0007669"/>
    <property type="project" value="UniProtKB-EC"/>
</dbReference>
<dbReference type="EMBL" id="JBHTBH010000001">
    <property type="protein sequence ID" value="MFC7326365.1"/>
    <property type="molecule type" value="Genomic_DNA"/>
</dbReference>
<organism evidence="4 5">
    <name type="scientific">Marinactinospora rubrisoli</name>
    <dbReference type="NCBI Taxonomy" id="2715399"/>
    <lineage>
        <taxon>Bacteria</taxon>
        <taxon>Bacillati</taxon>
        <taxon>Actinomycetota</taxon>
        <taxon>Actinomycetes</taxon>
        <taxon>Streptosporangiales</taxon>
        <taxon>Nocardiopsidaceae</taxon>
        <taxon>Marinactinospora</taxon>
    </lineage>
</organism>
<dbReference type="InterPro" id="IPR050695">
    <property type="entry name" value="N-acetylmuramoyl_amidase_3"/>
</dbReference>
<evidence type="ECO:0000313" key="4">
    <source>
        <dbReference type="EMBL" id="MFC7326365.1"/>
    </source>
</evidence>
<dbReference type="PANTHER" id="PTHR30404:SF0">
    <property type="entry name" value="N-ACETYLMURAMOYL-L-ALANINE AMIDASE AMIC"/>
    <property type="match status" value="1"/>
</dbReference>
<evidence type="ECO:0000313" key="5">
    <source>
        <dbReference type="Proteomes" id="UP001596540"/>
    </source>
</evidence>
<dbReference type="EC" id="3.5.1.28" evidence="4"/>
<keyword evidence="5" id="KW-1185">Reference proteome</keyword>
<evidence type="ECO:0000256" key="2">
    <source>
        <dbReference type="SAM" id="MobiDB-lite"/>
    </source>
</evidence>
<sequence>MTRGHDPDRPGRPRSAGLFAMATVVLLATGCAGSLGGVPVPGATATLPLPGPDAPGDDARSPQADDAPPTGPLAGLTVVVDPGHNGGNADASEEINRQVPAGPGSKACDTVGAETADGYPEHAFTWDLARRVQDRLETEGARVVLTRTDDSGVGPCVDERAEIGNDAEADAAISLHADGAPAGHRGFHVIAPGEVPGYTEEIVEPSMRLAEAVRDHFAEHAGQPPAGYAGDDGIDVRTDLGGLNKSTVPKVFLEVGNMGDPDDAERLTDEAWRDRAADGVTAGLVEFLRRD</sequence>
<dbReference type="Pfam" id="PF01520">
    <property type="entry name" value="Amidase_3"/>
    <property type="match status" value="1"/>
</dbReference>